<sequence length="133" mass="14929">MLNAIFHNSTVPMLQEVVNFAESRHAVLAGNVANFDTPDYRIRDLSVDTFQERLKEAIAENKSPRSMGQPQGTDDPLRRVRDSLTTILRHDGADISIEHQVAEISKNQALHNTAIAIMSSQFRMLETAISERV</sequence>
<comment type="subunit">
    <text evidence="6">The basal body constitutes a major portion of the flagellar organelle and consists of a number of rings mounted on a central rod.</text>
</comment>
<evidence type="ECO:0000256" key="5">
    <source>
        <dbReference type="ARBA" id="ARBA00024934"/>
    </source>
</evidence>
<proteinExistence type="inferred from homology"/>
<comment type="similarity">
    <text evidence="2 6">Belongs to the flagella basal body rod proteins family.</text>
</comment>
<reference evidence="8 9" key="1">
    <citation type="submission" date="2019-02" db="EMBL/GenBank/DDBJ databases">
        <title>Deep-cultivation of Planctomycetes and their phenomic and genomic characterization uncovers novel biology.</title>
        <authorList>
            <person name="Wiegand S."/>
            <person name="Jogler M."/>
            <person name="Boedeker C."/>
            <person name="Pinto D."/>
            <person name="Vollmers J."/>
            <person name="Rivas-Marin E."/>
            <person name="Kohn T."/>
            <person name="Peeters S.H."/>
            <person name="Heuer A."/>
            <person name="Rast P."/>
            <person name="Oberbeckmann S."/>
            <person name="Bunk B."/>
            <person name="Jeske O."/>
            <person name="Meyerdierks A."/>
            <person name="Storesund J.E."/>
            <person name="Kallscheuer N."/>
            <person name="Luecker S."/>
            <person name="Lage O.M."/>
            <person name="Pohl T."/>
            <person name="Merkel B.J."/>
            <person name="Hornburger P."/>
            <person name="Mueller R.-W."/>
            <person name="Bruemmer F."/>
            <person name="Labrenz M."/>
            <person name="Spormann A.M."/>
            <person name="Op den Camp H."/>
            <person name="Overmann J."/>
            <person name="Amann R."/>
            <person name="Jetten M.S.M."/>
            <person name="Mascher T."/>
            <person name="Medema M.H."/>
            <person name="Devos D.P."/>
            <person name="Kaster A.-K."/>
            <person name="Ovreas L."/>
            <person name="Rohde M."/>
            <person name="Galperin M.Y."/>
            <person name="Jogler C."/>
        </authorList>
    </citation>
    <scope>NUCLEOTIDE SEQUENCE [LARGE SCALE GENOMIC DNA]</scope>
    <source>
        <strain evidence="8 9">Pla85_3_4</strain>
    </source>
</reference>
<keyword evidence="9" id="KW-1185">Reference proteome</keyword>
<comment type="subcellular location">
    <subcellularLocation>
        <location evidence="1 6">Bacterial flagellum basal body</location>
    </subcellularLocation>
</comment>
<dbReference type="OrthoDB" id="9792068at2"/>
<dbReference type="AlphaFoldDB" id="A0A518DQ74"/>
<name>A0A518DQ74_9BACT</name>
<dbReference type="Proteomes" id="UP000317648">
    <property type="component" value="Chromosome"/>
</dbReference>
<dbReference type="PIRSF" id="PIRSF002889">
    <property type="entry name" value="Rod_FlgB"/>
    <property type="match status" value="1"/>
</dbReference>
<dbReference type="KEGG" id="lcre:Pla8534_17590"/>
<evidence type="ECO:0000256" key="6">
    <source>
        <dbReference type="PIRNR" id="PIRNR002889"/>
    </source>
</evidence>
<evidence type="ECO:0000313" key="8">
    <source>
        <dbReference type="EMBL" id="QDU93973.1"/>
    </source>
</evidence>
<keyword evidence="8" id="KW-0969">Cilium</keyword>
<evidence type="ECO:0000256" key="4">
    <source>
        <dbReference type="ARBA" id="ARBA00023143"/>
    </source>
</evidence>
<protein>
    <recommendedName>
        <fullName evidence="3 6">Flagellar basal body rod protein FlgB</fullName>
    </recommendedName>
</protein>
<gene>
    <name evidence="8" type="ORF">Pla8534_17590</name>
</gene>
<dbReference type="RefSeq" id="WP_145051589.1">
    <property type="nucleotide sequence ID" value="NZ_CP036433.1"/>
</dbReference>
<dbReference type="EMBL" id="CP036433">
    <property type="protein sequence ID" value="QDU93973.1"/>
    <property type="molecule type" value="Genomic_DNA"/>
</dbReference>
<dbReference type="InterPro" id="IPR006300">
    <property type="entry name" value="FlgB"/>
</dbReference>
<accession>A0A518DQ74</accession>
<dbReference type="GO" id="GO:0030694">
    <property type="term" value="C:bacterial-type flagellum basal body, rod"/>
    <property type="evidence" value="ECO:0007669"/>
    <property type="project" value="InterPro"/>
</dbReference>
<keyword evidence="4 6" id="KW-0975">Bacterial flagellum</keyword>
<evidence type="ECO:0000256" key="1">
    <source>
        <dbReference type="ARBA" id="ARBA00004117"/>
    </source>
</evidence>
<keyword evidence="8" id="KW-0966">Cell projection</keyword>
<evidence type="ECO:0000313" key="9">
    <source>
        <dbReference type="Proteomes" id="UP000317648"/>
    </source>
</evidence>
<comment type="function">
    <text evidence="5 6">Structural component of flagellum, the bacterial motility apparatus. Part of the rod structure of flagellar basal body.</text>
</comment>
<keyword evidence="8" id="KW-0282">Flagellum</keyword>
<organism evidence="8 9">
    <name type="scientific">Lignipirellula cremea</name>
    <dbReference type="NCBI Taxonomy" id="2528010"/>
    <lineage>
        <taxon>Bacteria</taxon>
        <taxon>Pseudomonadati</taxon>
        <taxon>Planctomycetota</taxon>
        <taxon>Planctomycetia</taxon>
        <taxon>Pirellulales</taxon>
        <taxon>Pirellulaceae</taxon>
        <taxon>Lignipirellula</taxon>
    </lineage>
</organism>
<evidence type="ECO:0000256" key="3">
    <source>
        <dbReference type="ARBA" id="ARBA00014376"/>
    </source>
</evidence>
<feature type="region of interest" description="Disordered" evidence="7">
    <location>
        <begin position="58"/>
        <end position="77"/>
    </location>
</feature>
<evidence type="ECO:0000256" key="2">
    <source>
        <dbReference type="ARBA" id="ARBA00009677"/>
    </source>
</evidence>
<dbReference type="GO" id="GO:0071973">
    <property type="term" value="P:bacterial-type flagellum-dependent cell motility"/>
    <property type="evidence" value="ECO:0007669"/>
    <property type="project" value="InterPro"/>
</dbReference>
<evidence type="ECO:0000256" key="7">
    <source>
        <dbReference type="SAM" id="MobiDB-lite"/>
    </source>
</evidence>